<dbReference type="SUPFAM" id="SSF53335">
    <property type="entry name" value="S-adenosyl-L-methionine-dependent methyltransferases"/>
    <property type="match status" value="2"/>
</dbReference>
<sequence length="348" mass="38833">MQDLTDFRRILLYPAASGAAYFLEFLRAQHGDICSRILCLGDRDPNKIGLLQSGLPVIAPEDIPASQPDAVIVCSPELFESLSDSFRATLGPQTPIFLADYFVEYLDWEARASALSRRPFDPVTREAFPFAHAPRFFHSMPLGNGVYPVSTKGMLTYRLLEQCRFPADLTGKTVLDLGAADGFYSLEAKARGAAAVTAVDWLYWKDSDGLQRFRWLQQGYGLEVETRLQDVNAIAAEDFEPVDVVLLLGLYYHLQDPFRVFRELRRLARERVIITGRTIRAALPDPFHGHGRQASVMVLSDNQAGKWTANTHCLLDLLRLAGYSRAEVVFDFCPDGSTIASTAIHAMV</sequence>
<dbReference type="GO" id="GO:0008168">
    <property type="term" value="F:methyltransferase activity"/>
    <property type="evidence" value="ECO:0007669"/>
    <property type="project" value="UniProtKB-KW"/>
</dbReference>
<keyword evidence="1" id="KW-0808">Transferase</keyword>
<keyword evidence="1" id="KW-0489">Methyltransferase</keyword>
<organism evidence="1 2">
    <name type="scientific">Megalodesulfovibrio gigas (strain ATCC 19364 / DSM 1382 / NCIMB 9332 / VKM B-1759)</name>
    <name type="common">Desulfovibrio gigas</name>
    <dbReference type="NCBI Taxonomy" id="1121448"/>
    <lineage>
        <taxon>Bacteria</taxon>
        <taxon>Pseudomonadati</taxon>
        <taxon>Thermodesulfobacteriota</taxon>
        <taxon>Desulfovibrionia</taxon>
        <taxon>Desulfovibrionales</taxon>
        <taxon>Desulfovibrionaceae</taxon>
        <taxon>Megalodesulfovibrio</taxon>
    </lineage>
</organism>
<reference evidence="2" key="2">
    <citation type="submission" date="2013-07" db="EMBL/GenBank/DDBJ databases">
        <authorList>
            <person name="Morais-Silva F.O."/>
            <person name="Rezende A.M."/>
            <person name="Pimentel C."/>
            <person name="Resende D.M."/>
            <person name="Santos C.I."/>
            <person name="Clemente C."/>
            <person name="de Oliveira L.M."/>
            <person name="da Silva S.M."/>
            <person name="Costa D.A."/>
            <person name="Varela-Raposo A."/>
            <person name="Horacio E.C.A."/>
            <person name="Matos M."/>
            <person name="Flores O."/>
            <person name="Ruiz J.C."/>
            <person name="Rodrigues-Pousada C."/>
        </authorList>
    </citation>
    <scope>NUCLEOTIDE SEQUENCE [LARGE SCALE GENOMIC DNA]</scope>
    <source>
        <strain evidence="2">ATCC 19364 / DSM 1382 / NCIMB 9332 / VKM B-1759</strain>
        <plasmid evidence="2">Plasmid</plasmid>
    </source>
</reference>
<dbReference type="InterPro" id="IPR029063">
    <property type="entry name" value="SAM-dependent_MTases_sf"/>
</dbReference>
<geneLocation type="plasmid" evidence="2"/>
<evidence type="ECO:0000313" key="1">
    <source>
        <dbReference type="EMBL" id="AGW15220.1"/>
    </source>
</evidence>
<keyword evidence="2" id="KW-1185">Reference proteome</keyword>
<reference evidence="1 2" key="1">
    <citation type="journal article" date="2013" name="J. Bacteriol.">
        <title>Roles of HynAB and Ech, the only two hydrogenases found in the model sulfate reducer Desulfovibrio gigas.</title>
        <authorList>
            <person name="Morais-Silva F.O."/>
            <person name="Santos C.I."/>
            <person name="Rodrigues R."/>
            <person name="Pereira I.A."/>
            <person name="Rodrigues-Pousada C."/>
        </authorList>
    </citation>
    <scope>NUCLEOTIDE SEQUENCE [LARGE SCALE GENOMIC DNA]</scope>
    <source>
        <strain evidence="2">ATCC 19364 / DSM 1382 / NCIMB 9332 / VKM B-1759</strain>
        <plasmid evidence="2">Plasmid</plasmid>
    </source>
</reference>
<dbReference type="AlphaFoldDB" id="T2GF66"/>
<dbReference type="HOGENOM" id="CLU_796265_0_0_7"/>
<keyword evidence="1" id="KW-0614">Plasmid</keyword>
<evidence type="ECO:0000313" key="2">
    <source>
        <dbReference type="Proteomes" id="UP000016587"/>
    </source>
</evidence>
<dbReference type="GO" id="GO:0032259">
    <property type="term" value="P:methylation"/>
    <property type="evidence" value="ECO:0007669"/>
    <property type="project" value="UniProtKB-KW"/>
</dbReference>
<dbReference type="KEGG" id="dgg:DGI_4006"/>
<dbReference type="Pfam" id="PF13489">
    <property type="entry name" value="Methyltransf_23"/>
    <property type="match status" value="1"/>
</dbReference>
<dbReference type="Proteomes" id="UP000016587">
    <property type="component" value="Plasmid unnamed"/>
</dbReference>
<protein>
    <submittedName>
        <fullName evidence="1">Methyltransferase type 11</fullName>
    </submittedName>
</protein>
<proteinExistence type="predicted"/>
<dbReference type="CDD" id="cd02440">
    <property type="entry name" value="AdoMet_MTases"/>
    <property type="match status" value="1"/>
</dbReference>
<dbReference type="Gene3D" id="3.40.50.150">
    <property type="entry name" value="Vaccinia Virus protein VP39"/>
    <property type="match status" value="1"/>
</dbReference>
<accession>T2GF66</accession>
<gene>
    <name evidence="1" type="ORF">DGI_4006</name>
</gene>
<dbReference type="PATRIC" id="fig|1121448.10.peg.3495"/>
<dbReference type="eggNOG" id="COG2227">
    <property type="taxonomic scope" value="Bacteria"/>
</dbReference>
<name>T2GF66_MEGG1</name>
<dbReference type="EMBL" id="CP006586">
    <property type="protein sequence ID" value="AGW15220.1"/>
    <property type="molecule type" value="Genomic_DNA"/>
</dbReference>